<comment type="caution">
    <text evidence="2">The sequence shown here is derived from an EMBL/GenBank/DDBJ whole genome shotgun (WGS) entry which is preliminary data.</text>
</comment>
<evidence type="ECO:0000313" key="3">
    <source>
        <dbReference type="Proteomes" id="UP000625283"/>
    </source>
</evidence>
<dbReference type="Proteomes" id="UP000625283">
    <property type="component" value="Unassembled WGS sequence"/>
</dbReference>
<keyword evidence="1" id="KW-0472">Membrane</keyword>
<evidence type="ECO:0008006" key="4">
    <source>
        <dbReference type="Google" id="ProtNLM"/>
    </source>
</evidence>
<reference evidence="2 3" key="1">
    <citation type="submission" date="2021-01" db="EMBL/GenBank/DDBJ databases">
        <title>C459-1 draft genome sequence.</title>
        <authorList>
            <person name="Zhang X.-F."/>
        </authorList>
    </citation>
    <scope>NUCLEOTIDE SEQUENCE [LARGE SCALE GENOMIC DNA]</scope>
    <source>
        <strain evidence="3">C459-1</strain>
    </source>
</reference>
<protein>
    <recommendedName>
        <fullName evidence="4">Holin</fullName>
    </recommendedName>
</protein>
<dbReference type="EMBL" id="JAERTY010000009">
    <property type="protein sequence ID" value="MBL1410360.1"/>
    <property type="molecule type" value="Genomic_DNA"/>
</dbReference>
<sequence length="55" mass="5834">MIKTNELQVGTLGGTLCSVWASVSWGDLLHTVIMAAIGTLVSYAISATLNRVNKK</sequence>
<gene>
    <name evidence="2" type="ORF">JKG61_16510</name>
</gene>
<accession>A0ABS1R6L9</accession>
<keyword evidence="3" id="KW-1185">Reference proteome</keyword>
<evidence type="ECO:0000313" key="2">
    <source>
        <dbReference type="EMBL" id="MBL1410360.1"/>
    </source>
</evidence>
<name>A0ABS1R6L9_9SPHI</name>
<dbReference type="RefSeq" id="WP_202104057.1">
    <property type="nucleotide sequence ID" value="NZ_JAERTY010000009.1"/>
</dbReference>
<proteinExistence type="predicted"/>
<keyword evidence="1" id="KW-0812">Transmembrane</keyword>
<feature type="transmembrane region" description="Helical" evidence="1">
    <location>
        <begin position="28"/>
        <end position="49"/>
    </location>
</feature>
<evidence type="ECO:0000256" key="1">
    <source>
        <dbReference type="SAM" id="Phobius"/>
    </source>
</evidence>
<organism evidence="2 3">
    <name type="scientific">Sphingobacterium faecale</name>
    <dbReference type="NCBI Taxonomy" id="2803775"/>
    <lineage>
        <taxon>Bacteria</taxon>
        <taxon>Pseudomonadati</taxon>
        <taxon>Bacteroidota</taxon>
        <taxon>Sphingobacteriia</taxon>
        <taxon>Sphingobacteriales</taxon>
        <taxon>Sphingobacteriaceae</taxon>
        <taxon>Sphingobacterium</taxon>
    </lineage>
</organism>
<keyword evidence="1" id="KW-1133">Transmembrane helix</keyword>